<dbReference type="InterPro" id="IPR029058">
    <property type="entry name" value="AB_hydrolase_fold"/>
</dbReference>
<dbReference type="OrthoDB" id="443318at2759"/>
<accession>A0A316V305</accession>
<keyword evidence="3" id="KW-0645">Protease</keyword>
<evidence type="ECO:0000256" key="1">
    <source>
        <dbReference type="ARBA" id="ARBA00009431"/>
    </source>
</evidence>
<dbReference type="Pfam" id="PF00450">
    <property type="entry name" value="Peptidase_S10"/>
    <property type="match status" value="2"/>
</dbReference>
<dbReference type="GO" id="GO:0004185">
    <property type="term" value="F:serine-type carboxypeptidase activity"/>
    <property type="evidence" value="ECO:0007669"/>
    <property type="project" value="InterPro"/>
</dbReference>
<dbReference type="PRINTS" id="PR00724">
    <property type="entry name" value="CRBOXYPTASEC"/>
</dbReference>
<dbReference type="GO" id="GO:0006508">
    <property type="term" value="P:proteolysis"/>
    <property type="evidence" value="ECO:0007669"/>
    <property type="project" value="UniProtKB-KW"/>
</dbReference>
<gene>
    <name evidence="7" type="ORF">FA14DRAFT_169293</name>
</gene>
<dbReference type="PANTHER" id="PTHR11802:SF64">
    <property type="entry name" value="CARBOXYPEPTIDASE"/>
    <property type="match status" value="1"/>
</dbReference>
<comment type="similarity">
    <text evidence="1">Belongs to the peptidase S10 family.</text>
</comment>
<evidence type="ECO:0000313" key="7">
    <source>
        <dbReference type="EMBL" id="PWN31842.1"/>
    </source>
</evidence>
<evidence type="ECO:0000313" key="8">
    <source>
        <dbReference type="Proteomes" id="UP000245771"/>
    </source>
</evidence>
<dbReference type="SUPFAM" id="SSF53474">
    <property type="entry name" value="alpha/beta-Hydrolases"/>
    <property type="match status" value="1"/>
</dbReference>
<dbReference type="GeneID" id="37021978"/>
<sequence>MIGSTDDSCITLGLAVNAQFVAEPQDLIHKQGAAGINVRYKEVPSGICESTPGVKSFSGYSDVGKDEHLFWYFFETRNGDPKKAPLTVIINGGPGSSSMISVFQENGPCHYRNSTGLTYNPYSWNNVSNVLYIDQPVGTGFSYSTAVPGYVNPNYSDGLSVNLPSENCPDYAQPYGTCGTYSNQNVVKTANSTQNAAPAFWKALQGFMGAFDDYACDEFHFATESYGGHYGPVFNEYFLEQNKKSIEGAKKINIKSVTINNGWYDPLIQYQAYYNYTVNPGNPYDLDLYNQTIKDEIYNSLYGPGNCVDQIRQCYSTGRDDVCSQADDFCSDHVEMPYDVISGRDEYDMRELTPDPFPYEDYVNYLNTPNVLKAIGAFTNYTESSNYVGGTFTVTGDDARESMTIKDLRKLLKAGITVTLWAGDAGYICNYIGGLKVAELVHHEGFDEAGFTDLKTPDHKIHGSVRQSGLFSFTRIYQAGHQTAFYSKISALAVFNRSIHGLDIATGDQIATKDYRTQGPKESPYREGNSTVQYYILPANSTYDYNTNAPTEQSQQEAKQENSDTLLFS</sequence>
<protein>
    <submittedName>
        <fullName evidence="7">Alpha/beta-hydrolase</fullName>
    </submittedName>
</protein>
<feature type="region of interest" description="Disordered" evidence="6">
    <location>
        <begin position="545"/>
        <end position="569"/>
    </location>
</feature>
<dbReference type="EMBL" id="KZ819607">
    <property type="protein sequence ID" value="PWN31842.1"/>
    <property type="molecule type" value="Genomic_DNA"/>
</dbReference>
<dbReference type="Gene3D" id="3.40.50.1820">
    <property type="entry name" value="alpha/beta hydrolase"/>
    <property type="match status" value="2"/>
</dbReference>
<name>A0A316V305_9BASI</name>
<evidence type="ECO:0000256" key="5">
    <source>
        <dbReference type="ARBA" id="ARBA00023180"/>
    </source>
</evidence>
<dbReference type="GO" id="GO:0000324">
    <property type="term" value="C:fungal-type vacuole"/>
    <property type="evidence" value="ECO:0007669"/>
    <property type="project" value="TreeGrafter"/>
</dbReference>
<proteinExistence type="inferred from homology"/>
<dbReference type="Gene3D" id="1.10.287.410">
    <property type="match status" value="1"/>
</dbReference>
<dbReference type="STRING" id="1280837.A0A316V305"/>
<evidence type="ECO:0000256" key="2">
    <source>
        <dbReference type="ARBA" id="ARBA00022645"/>
    </source>
</evidence>
<keyword evidence="8" id="KW-1185">Reference proteome</keyword>
<dbReference type="PANTHER" id="PTHR11802">
    <property type="entry name" value="SERINE PROTEASE FAMILY S10 SERINE CARBOXYPEPTIDASE"/>
    <property type="match status" value="1"/>
</dbReference>
<organism evidence="7 8">
    <name type="scientific">Meira miltonrushii</name>
    <dbReference type="NCBI Taxonomy" id="1280837"/>
    <lineage>
        <taxon>Eukaryota</taxon>
        <taxon>Fungi</taxon>
        <taxon>Dikarya</taxon>
        <taxon>Basidiomycota</taxon>
        <taxon>Ustilaginomycotina</taxon>
        <taxon>Exobasidiomycetes</taxon>
        <taxon>Exobasidiales</taxon>
        <taxon>Brachybasidiaceae</taxon>
        <taxon>Meira</taxon>
    </lineage>
</organism>
<dbReference type="InterPro" id="IPR001563">
    <property type="entry name" value="Peptidase_S10"/>
</dbReference>
<evidence type="ECO:0000256" key="4">
    <source>
        <dbReference type="ARBA" id="ARBA00022801"/>
    </source>
</evidence>
<reference evidence="7 8" key="1">
    <citation type="journal article" date="2018" name="Mol. Biol. Evol.">
        <title>Broad Genomic Sampling Reveals a Smut Pathogenic Ancestry of the Fungal Clade Ustilaginomycotina.</title>
        <authorList>
            <person name="Kijpornyongpan T."/>
            <person name="Mondo S.J."/>
            <person name="Barry K."/>
            <person name="Sandor L."/>
            <person name="Lee J."/>
            <person name="Lipzen A."/>
            <person name="Pangilinan J."/>
            <person name="LaButti K."/>
            <person name="Hainaut M."/>
            <person name="Henrissat B."/>
            <person name="Grigoriev I.V."/>
            <person name="Spatafora J.W."/>
            <person name="Aime M.C."/>
        </authorList>
    </citation>
    <scope>NUCLEOTIDE SEQUENCE [LARGE SCALE GENOMIC DNA]</scope>
    <source>
        <strain evidence="7 8">MCA 3882</strain>
    </source>
</reference>
<keyword evidence="2" id="KW-0121">Carboxypeptidase</keyword>
<dbReference type="AlphaFoldDB" id="A0A316V305"/>
<evidence type="ECO:0000256" key="6">
    <source>
        <dbReference type="SAM" id="MobiDB-lite"/>
    </source>
</evidence>
<dbReference type="InParanoid" id="A0A316V305"/>
<evidence type="ECO:0000256" key="3">
    <source>
        <dbReference type="ARBA" id="ARBA00022670"/>
    </source>
</evidence>
<keyword evidence="5" id="KW-0325">Glycoprotein</keyword>
<keyword evidence="4 7" id="KW-0378">Hydrolase</keyword>
<dbReference type="Proteomes" id="UP000245771">
    <property type="component" value="Unassembled WGS sequence"/>
</dbReference>
<dbReference type="RefSeq" id="XP_025352144.1">
    <property type="nucleotide sequence ID" value="XM_025500197.1"/>
</dbReference>